<dbReference type="InterPro" id="IPR036397">
    <property type="entry name" value="RNaseH_sf"/>
</dbReference>
<sequence length="245" mass="28092">MSYLVLDIETIGKKYEDFDETSIATFKKWAGRDAESDEQIEKGLENIKKGLPLSPFLGEIVAIGMLDDKNKGAVYFRRDGSHPDATGSSDFEESGIHYWSGTEKEILERFWEVARNYFVFVTFNGRCFDAPYLLIRSAIWGIKPSRNLMPNRYVSMQKYGPQHIDLSDQFTFYGAIRRTGLHFAAKAFGVKSPKDGDITGEEVPKAFEDGKYEEIARYCFEDVITTKKLFETWGKLLNFETNFTI</sequence>
<dbReference type="InterPro" id="IPR019288">
    <property type="entry name" value="3'-5'_exonuclease_PolB-like"/>
</dbReference>
<name>A0A1G2H5V3_9BACT</name>
<dbReference type="InterPro" id="IPR012337">
    <property type="entry name" value="RNaseH-like_sf"/>
</dbReference>
<evidence type="ECO:0000313" key="2">
    <source>
        <dbReference type="EMBL" id="OGZ57318.1"/>
    </source>
</evidence>
<evidence type="ECO:0000313" key="3">
    <source>
        <dbReference type="Proteomes" id="UP000177932"/>
    </source>
</evidence>
<dbReference type="EMBL" id="MHOD01000032">
    <property type="protein sequence ID" value="OGZ57318.1"/>
    <property type="molecule type" value="Genomic_DNA"/>
</dbReference>
<dbReference type="SUPFAM" id="SSF53098">
    <property type="entry name" value="Ribonuclease H-like"/>
    <property type="match status" value="1"/>
</dbReference>
<gene>
    <name evidence="2" type="ORF">A2827_03470</name>
</gene>
<dbReference type="STRING" id="1802158.A2827_03470"/>
<dbReference type="Pfam" id="PF10108">
    <property type="entry name" value="DNA_pol_B_exo2"/>
    <property type="match status" value="1"/>
</dbReference>
<reference evidence="2 3" key="1">
    <citation type="journal article" date="2016" name="Nat. Commun.">
        <title>Thousands of microbial genomes shed light on interconnected biogeochemical processes in an aquifer system.</title>
        <authorList>
            <person name="Anantharaman K."/>
            <person name="Brown C.T."/>
            <person name="Hug L.A."/>
            <person name="Sharon I."/>
            <person name="Castelle C.J."/>
            <person name="Probst A.J."/>
            <person name="Thomas B.C."/>
            <person name="Singh A."/>
            <person name="Wilkins M.J."/>
            <person name="Karaoz U."/>
            <person name="Brodie E.L."/>
            <person name="Williams K.H."/>
            <person name="Hubbard S.S."/>
            <person name="Banfield J.F."/>
        </authorList>
    </citation>
    <scope>NUCLEOTIDE SEQUENCE [LARGE SCALE GENOMIC DNA]</scope>
</reference>
<dbReference type="AlphaFoldDB" id="A0A1G2H5V3"/>
<protein>
    <recommendedName>
        <fullName evidence="1">Predicted 3'-5' exonuclease PolB-like domain-containing protein</fullName>
    </recommendedName>
</protein>
<accession>A0A1G2H5V3</accession>
<feature type="domain" description="Predicted 3'-5' exonuclease PolB-like" evidence="1">
    <location>
        <begin position="100"/>
        <end position="230"/>
    </location>
</feature>
<evidence type="ECO:0000259" key="1">
    <source>
        <dbReference type="Pfam" id="PF10108"/>
    </source>
</evidence>
<dbReference type="Gene3D" id="3.30.420.10">
    <property type="entry name" value="Ribonuclease H-like superfamily/Ribonuclease H"/>
    <property type="match status" value="1"/>
</dbReference>
<dbReference type="Proteomes" id="UP000177932">
    <property type="component" value="Unassembled WGS sequence"/>
</dbReference>
<proteinExistence type="predicted"/>
<organism evidence="2 3">
    <name type="scientific">Candidatus Spechtbacteria bacterium RIFCSPHIGHO2_01_FULL_43_30</name>
    <dbReference type="NCBI Taxonomy" id="1802158"/>
    <lineage>
        <taxon>Bacteria</taxon>
        <taxon>Candidatus Spechtiibacteriota</taxon>
    </lineage>
</organism>
<dbReference type="GO" id="GO:0003676">
    <property type="term" value="F:nucleic acid binding"/>
    <property type="evidence" value="ECO:0007669"/>
    <property type="project" value="InterPro"/>
</dbReference>
<comment type="caution">
    <text evidence="2">The sequence shown here is derived from an EMBL/GenBank/DDBJ whole genome shotgun (WGS) entry which is preliminary data.</text>
</comment>